<accession>A0ABT8C2G3</accession>
<dbReference type="EMBL" id="JAUFQC010000027">
    <property type="protein sequence ID" value="MDN3612532.1"/>
    <property type="molecule type" value="Genomic_DNA"/>
</dbReference>
<reference evidence="2" key="1">
    <citation type="journal article" date="2019" name="Int. J. Syst. Evol. Microbiol.">
        <title>The Global Catalogue of Microorganisms (GCM) 10K type strain sequencing project: providing services to taxonomists for standard genome sequencing and annotation.</title>
        <authorList>
            <consortium name="The Broad Institute Genomics Platform"/>
            <consortium name="The Broad Institute Genome Sequencing Center for Infectious Disease"/>
            <person name="Wu L."/>
            <person name="Ma J."/>
        </authorList>
    </citation>
    <scope>NUCLEOTIDE SEQUENCE [LARGE SCALE GENOMIC DNA]</scope>
    <source>
        <strain evidence="2">CECT 7398</strain>
    </source>
</reference>
<evidence type="ECO:0000313" key="2">
    <source>
        <dbReference type="Proteomes" id="UP001238540"/>
    </source>
</evidence>
<gene>
    <name evidence="1" type="ORF">QWZ16_23315</name>
</gene>
<evidence type="ECO:0000313" key="1">
    <source>
        <dbReference type="EMBL" id="MDN3612532.1"/>
    </source>
</evidence>
<proteinExistence type="predicted"/>
<evidence type="ECO:0008006" key="3">
    <source>
        <dbReference type="Google" id="ProtNLM"/>
    </source>
</evidence>
<keyword evidence="2" id="KW-1185">Reference proteome</keyword>
<name>A0ABT8C2G3_9VIBR</name>
<protein>
    <recommendedName>
        <fullName evidence="3">Acetyltransferase</fullName>
    </recommendedName>
</protein>
<comment type="caution">
    <text evidence="1">The sequence shown here is derived from an EMBL/GenBank/DDBJ whole genome shotgun (WGS) entry which is preliminary data.</text>
</comment>
<dbReference type="Proteomes" id="UP001238540">
    <property type="component" value="Unassembled WGS sequence"/>
</dbReference>
<sequence>MLVLRRRECRKPNNKRFKTASLTACKPARRHGTSTLARGKGSYHPYLDSASVAF</sequence>
<dbReference type="RefSeq" id="WP_290313391.1">
    <property type="nucleotide sequence ID" value="NZ_JAUFQC010000027.1"/>
</dbReference>
<organism evidence="1 2">
    <name type="scientific">Vibrio ostreicida</name>
    <dbReference type="NCBI Taxonomy" id="526588"/>
    <lineage>
        <taxon>Bacteria</taxon>
        <taxon>Pseudomonadati</taxon>
        <taxon>Pseudomonadota</taxon>
        <taxon>Gammaproteobacteria</taxon>
        <taxon>Vibrionales</taxon>
        <taxon>Vibrionaceae</taxon>
        <taxon>Vibrio</taxon>
    </lineage>
</organism>